<feature type="transmembrane region" description="Helical" evidence="2">
    <location>
        <begin position="77"/>
        <end position="97"/>
    </location>
</feature>
<evidence type="ECO:0000256" key="2">
    <source>
        <dbReference type="SAM" id="Phobius"/>
    </source>
</evidence>
<name>A0ABP2XDP9_9CHLA</name>
<keyword evidence="2" id="KW-0812">Transmembrane</keyword>
<evidence type="ECO:0008006" key="5">
    <source>
        <dbReference type="Google" id="ProtNLM"/>
    </source>
</evidence>
<keyword evidence="2" id="KW-0472">Membrane</keyword>
<accession>A0ABP2XDP9</accession>
<feature type="transmembrane region" description="Helical" evidence="2">
    <location>
        <begin position="36"/>
        <end position="65"/>
    </location>
</feature>
<sequence length="229" mass="25868">MTLPILNSGISNLAKDSILTSQDKVSLYLSISSHHWYGVPLAIISFLLFLISLVGLITGFAYINLAPQHVCLFYEAILPFILPSVCAVIFLVIPMGICSARHNTQIIEKHKKLARDNYLAIRRFCETNSHKISKHSVVKFIEDFVLLKEYPKLFSQSTLSHTRKAIPKKQSPESFIHDSLIREAIESAFDRVFMSDRERREEDQKESLASKKTGTPSAYSGSADNLLLR</sequence>
<reference evidence="3 4" key="1">
    <citation type="submission" date="2013-07" db="EMBL/GenBank/DDBJ databases">
        <title>Isolation of a new Chlamydia species from the feral Sacred Ibis (Threskiornis aethiopicus): Chlamydia ibidis.</title>
        <authorList>
            <person name="Vorimore F."/>
            <person name="Hsia R.-C."/>
            <person name="Huot-Creasy H."/>
            <person name="Bastian S."/>
            <person name="Deruyter L."/>
            <person name="Passet A."/>
            <person name="Sachse K."/>
            <person name="Bavoil P."/>
            <person name="Myers G."/>
            <person name="Laroucau K."/>
        </authorList>
    </citation>
    <scope>NUCLEOTIDE SEQUENCE [LARGE SCALE GENOMIC DNA]</scope>
    <source>
        <strain evidence="3 4">10-1398/6</strain>
    </source>
</reference>
<keyword evidence="4" id="KW-1185">Reference proteome</keyword>
<protein>
    <recommendedName>
        <fullName evidence="5">Inner membrane protein</fullName>
    </recommendedName>
</protein>
<feature type="compositionally biased region" description="Polar residues" evidence="1">
    <location>
        <begin position="210"/>
        <end position="223"/>
    </location>
</feature>
<evidence type="ECO:0000256" key="1">
    <source>
        <dbReference type="SAM" id="MobiDB-lite"/>
    </source>
</evidence>
<comment type="caution">
    <text evidence="3">The sequence shown here is derived from an EMBL/GenBank/DDBJ whole genome shotgun (WGS) entry which is preliminary data.</text>
</comment>
<dbReference type="Proteomes" id="UP000016064">
    <property type="component" value="Unassembled WGS sequence"/>
</dbReference>
<proteinExistence type="predicted"/>
<organism evidence="3 4">
    <name type="scientific">Chlamydia ibidis 10-1398/6</name>
    <dbReference type="NCBI Taxonomy" id="1046581"/>
    <lineage>
        <taxon>Bacteria</taxon>
        <taxon>Pseudomonadati</taxon>
        <taxon>Chlamydiota</taxon>
        <taxon>Chlamydiia</taxon>
        <taxon>Chlamydiales</taxon>
        <taxon>Chlamydiaceae</taxon>
        <taxon>Chlamydia/Chlamydophila group</taxon>
        <taxon>Chlamydia</taxon>
    </lineage>
</organism>
<dbReference type="RefSeq" id="WP_020370169.1">
    <property type="nucleotide sequence ID" value="NZ_APJW01000002.1"/>
</dbReference>
<feature type="compositionally biased region" description="Basic and acidic residues" evidence="1">
    <location>
        <begin position="199"/>
        <end position="209"/>
    </location>
</feature>
<evidence type="ECO:0000313" key="4">
    <source>
        <dbReference type="Proteomes" id="UP000016064"/>
    </source>
</evidence>
<feature type="region of interest" description="Disordered" evidence="1">
    <location>
        <begin position="199"/>
        <end position="229"/>
    </location>
</feature>
<evidence type="ECO:0000313" key="3">
    <source>
        <dbReference type="EMBL" id="EQM62601.1"/>
    </source>
</evidence>
<keyword evidence="2" id="KW-1133">Transmembrane helix</keyword>
<gene>
    <name evidence="3" type="ORF">H359_0614</name>
</gene>
<dbReference type="EMBL" id="APJW01000002">
    <property type="protein sequence ID" value="EQM62601.1"/>
    <property type="molecule type" value="Genomic_DNA"/>
</dbReference>